<gene>
    <name evidence="2" type="ORF">BSTOLATCC_MIC13262</name>
</gene>
<sequence>MDLIFTVAIGILHQASHLSLTKIKIAKGCKAQNLIWMLILFFTIILSTWLVEIIIWLRGTILNETCGKRWQKYLRVWIYNIVVMRDIEIPFL</sequence>
<comment type="caution">
    <text evidence="2">The sequence shown here is derived from an EMBL/GenBank/DDBJ whole genome shotgun (WGS) entry which is preliminary data.</text>
</comment>
<evidence type="ECO:0000313" key="3">
    <source>
        <dbReference type="Proteomes" id="UP001162131"/>
    </source>
</evidence>
<name>A0AAU9ITJ4_9CILI</name>
<accession>A0AAU9ITJ4</accession>
<organism evidence="2 3">
    <name type="scientific">Blepharisma stoltei</name>
    <dbReference type="NCBI Taxonomy" id="1481888"/>
    <lineage>
        <taxon>Eukaryota</taxon>
        <taxon>Sar</taxon>
        <taxon>Alveolata</taxon>
        <taxon>Ciliophora</taxon>
        <taxon>Postciliodesmatophora</taxon>
        <taxon>Heterotrichea</taxon>
        <taxon>Heterotrichida</taxon>
        <taxon>Blepharismidae</taxon>
        <taxon>Blepharisma</taxon>
    </lineage>
</organism>
<protein>
    <submittedName>
        <fullName evidence="2">Uncharacterized protein</fullName>
    </submittedName>
</protein>
<evidence type="ECO:0000313" key="2">
    <source>
        <dbReference type="EMBL" id="CAG9315494.1"/>
    </source>
</evidence>
<keyword evidence="1" id="KW-0472">Membrane</keyword>
<feature type="transmembrane region" description="Helical" evidence="1">
    <location>
        <begin position="34"/>
        <end position="57"/>
    </location>
</feature>
<keyword evidence="1" id="KW-1133">Transmembrane helix</keyword>
<proteinExistence type="predicted"/>
<dbReference type="Proteomes" id="UP001162131">
    <property type="component" value="Unassembled WGS sequence"/>
</dbReference>
<dbReference type="AlphaFoldDB" id="A0AAU9ITJ4"/>
<reference evidence="2" key="1">
    <citation type="submission" date="2021-09" db="EMBL/GenBank/DDBJ databases">
        <authorList>
            <consortium name="AG Swart"/>
            <person name="Singh M."/>
            <person name="Singh A."/>
            <person name="Seah K."/>
            <person name="Emmerich C."/>
        </authorList>
    </citation>
    <scope>NUCLEOTIDE SEQUENCE</scope>
    <source>
        <strain evidence="2">ATCC30299</strain>
    </source>
</reference>
<dbReference type="EMBL" id="CAJZBQ010000013">
    <property type="protein sequence ID" value="CAG9315494.1"/>
    <property type="molecule type" value="Genomic_DNA"/>
</dbReference>
<keyword evidence="1" id="KW-0812">Transmembrane</keyword>
<keyword evidence="3" id="KW-1185">Reference proteome</keyword>
<evidence type="ECO:0000256" key="1">
    <source>
        <dbReference type="SAM" id="Phobius"/>
    </source>
</evidence>